<sequence length="380" mass="41895">MKLHSSILTSISFSRFVTCFHALETRLSLRRITSQFRPPKPKSSFTTVKILIIVFTSISGVARVRLLTGLIKPQMRDQGDPTCLPDDPIGFHHNFDVGFDSENKNGASEDFQNQIFTMQNVSGQVPMESLGPEMKPSAKTLPWSSGPLRQFYAHDTFHSNHQQSTQSAFYDTNPAIISPAYCWNHSQNVPDTTHLPSFAPVPAFAESYDEQQMWSLESSTSNSASYTNFADLSQNKDIFEPSSPSTPRSQSDEKDSSRGFSSVSVPTLSSSEVDPTPTHKSSQISSAESENGDSISCSNCSTNNTSLWRRTKDGLPVCNACGLFTRLHGIPRPLSLKTDVVKKRKRERVASSSSSGKVGGTRSRASKHVVRVPSISEHRV</sequence>
<dbReference type="EMBL" id="KZ613468">
    <property type="protein sequence ID" value="PMD26173.1"/>
    <property type="molecule type" value="Genomic_DNA"/>
</dbReference>
<evidence type="ECO:0000256" key="4">
    <source>
        <dbReference type="ARBA" id="ARBA00022833"/>
    </source>
</evidence>
<feature type="region of interest" description="Disordered" evidence="8">
    <location>
        <begin position="236"/>
        <end position="296"/>
    </location>
</feature>
<keyword evidence="3 7" id="KW-0863">Zinc-finger</keyword>
<dbReference type="PANTHER" id="PTHR10071">
    <property type="entry name" value="TRANSCRIPTION FACTOR GATA FAMILY MEMBER"/>
    <property type="match status" value="1"/>
</dbReference>
<dbReference type="PROSITE" id="PS00344">
    <property type="entry name" value="GATA_ZN_FINGER_1"/>
    <property type="match status" value="1"/>
</dbReference>
<dbReference type="GO" id="GO:0008270">
    <property type="term" value="F:zinc ion binding"/>
    <property type="evidence" value="ECO:0007669"/>
    <property type="project" value="UniProtKB-KW"/>
</dbReference>
<dbReference type="GO" id="GO:0000122">
    <property type="term" value="P:negative regulation of transcription by RNA polymerase II"/>
    <property type="evidence" value="ECO:0007669"/>
    <property type="project" value="TreeGrafter"/>
</dbReference>
<keyword evidence="6" id="KW-0539">Nucleus</keyword>
<keyword evidence="11" id="KW-1185">Reference proteome</keyword>
<feature type="domain" description="GATA-type" evidence="9">
    <location>
        <begin position="291"/>
        <end position="344"/>
    </location>
</feature>
<dbReference type="InterPro" id="IPR039355">
    <property type="entry name" value="Transcription_factor_GATA"/>
</dbReference>
<dbReference type="SUPFAM" id="SSF57716">
    <property type="entry name" value="Glucocorticoid receptor-like (DNA-binding domain)"/>
    <property type="match status" value="1"/>
</dbReference>
<feature type="compositionally biased region" description="Low complexity" evidence="8">
    <location>
        <begin position="350"/>
        <end position="363"/>
    </location>
</feature>
<dbReference type="GO" id="GO:0000978">
    <property type="term" value="F:RNA polymerase II cis-regulatory region sequence-specific DNA binding"/>
    <property type="evidence" value="ECO:0007669"/>
    <property type="project" value="TreeGrafter"/>
</dbReference>
<evidence type="ECO:0000256" key="7">
    <source>
        <dbReference type="PROSITE-ProRule" id="PRU00094"/>
    </source>
</evidence>
<dbReference type="InterPro" id="IPR000679">
    <property type="entry name" value="Znf_GATA"/>
</dbReference>
<accession>A0A2J6QIU0</accession>
<dbReference type="PRINTS" id="PR00619">
    <property type="entry name" value="GATAZNFINGER"/>
</dbReference>
<evidence type="ECO:0000259" key="9">
    <source>
        <dbReference type="PROSITE" id="PS50114"/>
    </source>
</evidence>
<dbReference type="SMART" id="SM00401">
    <property type="entry name" value="ZnF_GATA"/>
    <property type="match status" value="1"/>
</dbReference>
<comment type="subcellular location">
    <subcellularLocation>
        <location evidence="1">Nucleus</location>
    </subcellularLocation>
</comment>
<evidence type="ECO:0000256" key="1">
    <source>
        <dbReference type="ARBA" id="ARBA00004123"/>
    </source>
</evidence>
<evidence type="ECO:0000313" key="10">
    <source>
        <dbReference type="EMBL" id="PMD26173.1"/>
    </source>
</evidence>
<dbReference type="GO" id="GO:0005634">
    <property type="term" value="C:nucleus"/>
    <property type="evidence" value="ECO:0007669"/>
    <property type="project" value="UniProtKB-SubCell"/>
</dbReference>
<dbReference type="STRING" id="1745343.A0A2J6QIU0"/>
<feature type="compositionally biased region" description="Low complexity" evidence="8">
    <location>
        <begin position="261"/>
        <end position="273"/>
    </location>
</feature>
<feature type="compositionally biased region" description="Polar residues" evidence="8">
    <location>
        <begin position="236"/>
        <end position="249"/>
    </location>
</feature>
<keyword evidence="4" id="KW-0862">Zinc</keyword>
<evidence type="ECO:0000256" key="8">
    <source>
        <dbReference type="SAM" id="MobiDB-lite"/>
    </source>
</evidence>
<dbReference type="Gene3D" id="3.30.50.10">
    <property type="entry name" value="Erythroid Transcription Factor GATA-1, subunit A"/>
    <property type="match status" value="1"/>
</dbReference>
<feature type="region of interest" description="Disordered" evidence="8">
    <location>
        <begin position="343"/>
        <end position="380"/>
    </location>
</feature>
<keyword evidence="5" id="KW-0534">Nitrate assimilation</keyword>
<dbReference type="Proteomes" id="UP000235672">
    <property type="component" value="Unassembled WGS sequence"/>
</dbReference>
<dbReference type="PANTHER" id="PTHR10071:SF281">
    <property type="entry name" value="BOX A-BINDING FACTOR-RELATED"/>
    <property type="match status" value="1"/>
</dbReference>
<dbReference type="OrthoDB" id="515401at2759"/>
<evidence type="ECO:0000256" key="5">
    <source>
        <dbReference type="ARBA" id="ARBA00023063"/>
    </source>
</evidence>
<dbReference type="AlphaFoldDB" id="A0A2J6QIU0"/>
<dbReference type="PROSITE" id="PS50114">
    <property type="entry name" value="GATA_ZN_FINGER_2"/>
    <property type="match status" value="1"/>
</dbReference>
<evidence type="ECO:0000256" key="2">
    <source>
        <dbReference type="ARBA" id="ARBA00022723"/>
    </source>
</evidence>
<evidence type="ECO:0000256" key="3">
    <source>
        <dbReference type="ARBA" id="ARBA00022771"/>
    </source>
</evidence>
<reference evidence="10 11" key="1">
    <citation type="submission" date="2016-05" db="EMBL/GenBank/DDBJ databases">
        <title>A degradative enzymes factory behind the ericoid mycorrhizal symbiosis.</title>
        <authorList>
            <consortium name="DOE Joint Genome Institute"/>
            <person name="Martino E."/>
            <person name="Morin E."/>
            <person name="Grelet G."/>
            <person name="Kuo A."/>
            <person name="Kohler A."/>
            <person name="Daghino S."/>
            <person name="Barry K."/>
            <person name="Choi C."/>
            <person name="Cichocki N."/>
            <person name="Clum A."/>
            <person name="Copeland A."/>
            <person name="Hainaut M."/>
            <person name="Haridas S."/>
            <person name="Labutti K."/>
            <person name="Lindquist E."/>
            <person name="Lipzen A."/>
            <person name="Khouja H.-R."/>
            <person name="Murat C."/>
            <person name="Ohm R."/>
            <person name="Olson A."/>
            <person name="Spatafora J."/>
            <person name="Veneault-Fourrey C."/>
            <person name="Henrissat B."/>
            <person name="Grigoriev I."/>
            <person name="Martin F."/>
            <person name="Perotto S."/>
        </authorList>
    </citation>
    <scope>NUCLEOTIDE SEQUENCE [LARGE SCALE GENOMIC DNA]</scope>
    <source>
        <strain evidence="10 11">UAMH 7357</strain>
    </source>
</reference>
<keyword evidence="2" id="KW-0479">Metal-binding</keyword>
<dbReference type="GO" id="GO:0000981">
    <property type="term" value="F:DNA-binding transcription factor activity, RNA polymerase II-specific"/>
    <property type="evidence" value="ECO:0007669"/>
    <property type="project" value="TreeGrafter"/>
</dbReference>
<gene>
    <name evidence="10" type="ORF">NA56DRAFT_698341</name>
</gene>
<dbReference type="GO" id="GO:0045944">
    <property type="term" value="P:positive regulation of transcription by RNA polymerase II"/>
    <property type="evidence" value="ECO:0007669"/>
    <property type="project" value="TreeGrafter"/>
</dbReference>
<evidence type="ECO:0000313" key="11">
    <source>
        <dbReference type="Proteomes" id="UP000235672"/>
    </source>
</evidence>
<protein>
    <recommendedName>
        <fullName evidence="9">GATA-type domain-containing protein</fullName>
    </recommendedName>
</protein>
<organism evidence="10 11">
    <name type="scientific">Hyaloscypha hepaticicola</name>
    <dbReference type="NCBI Taxonomy" id="2082293"/>
    <lineage>
        <taxon>Eukaryota</taxon>
        <taxon>Fungi</taxon>
        <taxon>Dikarya</taxon>
        <taxon>Ascomycota</taxon>
        <taxon>Pezizomycotina</taxon>
        <taxon>Leotiomycetes</taxon>
        <taxon>Helotiales</taxon>
        <taxon>Hyaloscyphaceae</taxon>
        <taxon>Hyaloscypha</taxon>
    </lineage>
</organism>
<feature type="compositionally biased region" description="Polar residues" evidence="8">
    <location>
        <begin position="278"/>
        <end position="295"/>
    </location>
</feature>
<proteinExistence type="predicted"/>
<evidence type="ECO:0000256" key="6">
    <source>
        <dbReference type="ARBA" id="ARBA00023242"/>
    </source>
</evidence>
<dbReference type="Pfam" id="PF00320">
    <property type="entry name" value="GATA"/>
    <property type="match status" value="1"/>
</dbReference>
<dbReference type="CDD" id="cd00202">
    <property type="entry name" value="ZnF_GATA"/>
    <property type="match status" value="1"/>
</dbReference>
<name>A0A2J6QIU0_9HELO</name>
<dbReference type="InterPro" id="IPR013088">
    <property type="entry name" value="Znf_NHR/GATA"/>
</dbReference>